<reference evidence="7" key="1">
    <citation type="journal article" date="2019" name="Int. J. Syst. Evol. Microbiol.">
        <title>The Global Catalogue of Microorganisms (GCM) 10K type strain sequencing project: providing services to taxonomists for standard genome sequencing and annotation.</title>
        <authorList>
            <consortium name="The Broad Institute Genomics Platform"/>
            <consortium name="The Broad Institute Genome Sequencing Center for Infectious Disease"/>
            <person name="Wu L."/>
            <person name="Ma J."/>
        </authorList>
    </citation>
    <scope>NUCLEOTIDE SEQUENCE [LARGE SCALE GENOMIC DNA]</scope>
    <source>
        <strain evidence="7">JCM 31319</strain>
    </source>
</reference>
<keyword evidence="4 5" id="KW-0472">Membrane</keyword>
<name>A0ABW3SSZ9_9BACT</name>
<keyword evidence="5" id="KW-1003">Cell membrane</keyword>
<evidence type="ECO:0000256" key="3">
    <source>
        <dbReference type="ARBA" id="ARBA00022989"/>
    </source>
</evidence>
<feature type="transmembrane region" description="Helical" evidence="5">
    <location>
        <begin position="186"/>
        <end position="206"/>
    </location>
</feature>
<comment type="subcellular location">
    <subcellularLocation>
        <location evidence="5">Cell membrane</location>
        <topology evidence="5">Multi-pass membrane protein</topology>
    </subcellularLocation>
    <subcellularLocation>
        <location evidence="1">Membrane</location>
        <topology evidence="1">Multi-pass membrane protein</topology>
    </subcellularLocation>
</comment>
<comment type="caution">
    <text evidence="6">The sequence shown here is derived from an EMBL/GenBank/DDBJ whole genome shotgun (WGS) entry which is preliminary data.</text>
</comment>
<feature type="transmembrane region" description="Helical" evidence="5">
    <location>
        <begin position="148"/>
        <end position="174"/>
    </location>
</feature>
<dbReference type="Proteomes" id="UP001597094">
    <property type="component" value="Unassembled WGS sequence"/>
</dbReference>
<feature type="transmembrane region" description="Helical" evidence="5">
    <location>
        <begin position="110"/>
        <end position="128"/>
    </location>
</feature>
<feature type="transmembrane region" description="Helical" evidence="5">
    <location>
        <begin position="213"/>
        <end position="233"/>
    </location>
</feature>
<evidence type="ECO:0000313" key="7">
    <source>
        <dbReference type="Proteomes" id="UP001597094"/>
    </source>
</evidence>
<dbReference type="RefSeq" id="WP_377529718.1">
    <property type="nucleotide sequence ID" value="NZ_JBHTLD010000163.1"/>
</dbReference>
<evidence type="ECO:0000256" key="1">
    <source>
        <dbReference type="ARBA" id="ARBA00004141"/>
    </source>
</evidence>
<gene>
    <name evidence="6" type="ORF">ACFQ2O_15765</name>
</gene>
<organism evidence="6 7">
    <name type="scientific">Pontibacter rugosus</name>
    <dbReference type="NCBI Taxonomy" id="1745966"/>
    <lineage>
        <taxon>Bacteria</taxon>
        <taxon>Pseudomonadati</taxon>
        <taxon>Bacteroidota</taxon>
        <taxon>Cytophagia</taxon>
        <taxon>Cytophagales</taxon>
        <taxon>Hymenobacteraceae</taxon>
        <taxon>Pontibacter</taxon>
    </lineage>
</organism>
<dbReference type="InterPro" id="IPR051598">
    <property type="entry name" value="TSUP/Inactive_protease-like"/>
</dbReference>
<dbReference type="PANTHER" id="PTHR43701:SF2">
    <property type="entry name" value="MEMBRANE TRANSPORTER PROTEIN YJNA-RELATED"/>
    <property type="match status" value="1"/>
</dbReference>
<dbReference type="InterPro" id="IPR002781">
    <property type="entry name" value="TM_pro_TauE-like"/>
</dbReference>
<feature type="transmembrane region" description="Helical" evidence="5">
    <location>
        <begin position="74"/>
        <end position="98"/>
    </location>
</feature>
<keyword evidence="2 5" id="KW-0812">Transmembrane</keyword>
<protein>
    <recommendedName>
        <fullName evidence="5">Probable membrane transporter protein</fullName>
    </recommendedName>
</protein>
<comment type="similarity">
    <text evidence="5">Belongs to the 4-toluene sulfonate uptake permease (TSUP) (TC 2.A.102) family.</text>
</comment>
<evidence type="ECO:0000256" key="2">
    <source>
        <dbReference type="ARBA" id="ARBA00022692"/>
    </source>
</evidence>
<evidence type="ECO:0000256" key="4">
    <source>
        <dbReference type="ARBA" id="ARBA00023136"/>
    </source>
</evidence>
<dbReference type="PANTHER" id="PTHR43701">
    <property type="entry name" value="MEMBRANE TRANSPORTER PROTEIN MJ0441-RELATED"/>
    <property type="match status" value="1"/>
</dbReference>
<accession>A0ABW3SSZ9</accession>
<sequence>MEILGYVAALFIGLSLGLTGSGGSILTVPILVYLIGLNPVMATAYSLFVVGLTSLVGSFKFYRKKLVNFKTALVFGIPSLLTVLLTRTFIIPAIPAHILSVGGFTLTKDVLLLLLFAVLMVAASFSMIRKRKGKTGEGADPGIRFWAVLGQGILVGLVSGLVGAGGGFLIIPALVLFTGLDMKKAVGTSLFIIAANSLFGFLGDVFHYDIDWLFLLAFSTLSIVGIFIGTALAAKVDGQSLKRGFGWFILAMGLYILLKEIFLS</sequence>
<dbReference type="EMBL" id="JBHTLD010000163">
    <property type="protein sequence ID" value="MFD1187673.1"/>
    <property type="molecule type" value="Genomic_DNA"/>
</dbReference>
<keyword evidence="7" id="KW-1185">Reference proteome</keyword>
<dbReference type="Pfam" id="PF01925">
    <property type="entry name" value="TauE"/>
    <property type="match status" value="1"/>
</dbReference>
<evidence type="ECO:0000256" key="5">
    <source>
        <dbReference type="RuleBase" id="RU363041"/>
    </source>
</evidence>
<evidence type="ECO:0000313" key="6">
    <source>
        <dbReference type="EMBL" id="MFD1187673.1"/>
    </source>
</evidence>
<feature type="transmembrane region" description="Helical" evidence="5">
    <location>
        <begin position="7"/>
        <end position="36"/>
    </location>
</feature>
<keyword evidence="3 5" id="KW-1133">Transmembrane helix</keyword>
<proteinExistence type="inferred from homology"/>
<feature type="transmembrane region" description="Helical" evidence="5">
    <location>
        <begin position="245"/>
        <end position="263"/>
    </location>
</feature>